<protein>
    <submittedName>
        <fullName evidence="2">Holin</fullName>
    </submittedName>
</protein>
<evidence type="ECO:0000313" key="3">
    <source>
        <dbReference type="Proteomes" id="UP001218629"/>
    </source>
</evidence>
<name>A0ABY8A9Z5_9ACTN</name>
<dbReference type="RefSeq" id="WP_275308526.1">
    <property type="nucleotide sequence ID" value="NZ_CP095749.1"/>
</dbReference>
<feature type="region of interest" description="Disordered" evidence="1">
    <location>
        <begin position="19"/>
        <end position="51"/>
    </location>
</feature>
<proteinExistence type="predicted"/>
<keyword evidence="3" id="KW-1185">Reference proteome</keyword>
<evidence type="ECO:0000313" key="2">
    <source>
        <dbReference type="EMBL" id="WEB41524.1"/>
    </source>
</evidence>
<sequence>MPRRAMAICPTPGCPVPTPGGRCPSCRQDAEQRRGSARQRGYGREHETRFRRPVLARDPTCVLCGAKPSIHADHWPLSRRELLAQGRDPNDPSHGRGLCASCHAKHTAAAQPGGWNATNN</sequence>
<organism evidence="2 3">
    <name type="scientific">Streptomyces yunnanensis</name>
    <dbReference type="NCBI Taxonomy" id="156453"/>
    <lineage>
        <taxon>Bacteria</taxon>
        <taxon>Bacillati</taxon>
        <taxon>Actinomycetota</taxon>
        <taxon>Actinomycetes</taxon>
        <taxon>Kitasatosporales</taxon>
        <taxon>Streptomycetaceae</taxon>
        <taxon>Streptomyces</taxon>
    </lineage>
</organism>
<reference evidence="2 3" key="1">
    <citation type="submission" date="2022-03" db="EMBL/GenBank/DDBJ databases">
        <title>Streptomyces yunnanensis P86,complete genome.</title>
        <authorList>
            <person name="Chen S."/>
            <person name="Zhang Q."/>
        </authorList>
    </citation>
    <scope>NUCLEOTIDE SEQUENCE [LARGE SCALE GENOMIC DNA]</scope>
    <source>
        <strain evidence="2 3">P86</strain>
    </source>
</reference>
<gene>
    <name evidence="2" type="ORF">MOV08_21120</name>
</gene>
<dbReference type="Proteomes" id="UP001218629">
    <property type="component" value="Chromosome"/>
</dbReference>
<dbReference type="EMBL" id="CP095749">
    <property type="protein sequence ID" value="WEB41524.1"/>
    <property type="molecule type" value="Genomic_DNA"/>
</dbReference>
<accession>A0ABY8A9Z5</accession>
<evidence type="ECO:0000256" key="1">
    <source>
        <dbReference type="SAM" id="MobiDB-lite"/>
    </source>
</evidence>